<protein>
    <submittedName>
        <fullName evidence="1">Uncharacterized protein</fullName>
    </submittedName>
</protein>
<evidence type="ECO:0000313" key="1">
    <source>
        <dbReference type="EMBL" id="JAD71276.1"/>
    </source>
</evidence>
<accession>A0A0A9C6S6</accession>
<organism evidence="1">
    <name type="scientific">Arundo donax</name>
    <name type="common">Giant reed</name>
    <name type="synonym">Donax arundinaceus</name>
    <dbReference type="NCBI Taxonomy" id="35708"/>
    <lineage>
        <taxon>Eukaryota</taxon>
        <taxon>Viridiplantae</taxon>
        <taxon>Streptophyta</taxon>
        <taxon>Embryophyta</taxon>
        <taxon>Tracheophyta</taxon>
        <taxon>Spermatophyta</taxon>
        <taxon>Magnoliopsida</taxon>
        <taxon>Liliopsida</taxon>
        <taxon>Poales</taxon>
        <taxon>Poaceae</taxon>
        <taxon>PACMAD clade</taxon>
        <taxon>Arundinoideae</taxon>
        <taxon>Arundineae</taxon>
        <taxon>Arundo</taxon>
    </lineage>
</organism>
<sequence>MHMACICSWHERTEAAAAATSCVASSFMIYQLIDGLTQVV</sequence>
<reference evidence="1" key="1">
    <citation type="submission" date="2014-09" db="EMBL/GenBank/DDBJ databases">
        <authorList>
            <person name="Magalhaes I.L.F."/>
            <person name="Oliveira U."/>
            <person name="Santos F.R."/>
            <person name="Vidigal T.H.D.A."/>
            <person name="Brescovit A.D."/>
            <person name="Santos A.J."/>
        </authorList>
    </citation>
    <scope>NUCLEOTIDE SEQUENCE</scope>
    <source>
        <tissue evidence="1">Shoot tissue taken approximately 20 cm above the soil surface</tissue>
    </source>
</reference>
<proteinExistence type="predicted"/>
<name>A0A0A9C6S6_ARUDO</name>
<dbReference type="AlphaFoldDB" id="A0A0A9C6S6"/>
<dbReference type="EMBL" id="GBRH01226619">
    <property type="protein sequence ID" value="JAD71276.1"/>
    <property type="molecule type" value="Transcribed_RNA"/>
</dbReference>
<reference evidence="1" key="2">
    <citation type="journal article" date="2015" name="Data Brief">
        <title>Shoot transcriptome of the giant reed, Arundo donax.</title>
        <authorList>
            <person name="Barrero R.A."/>
            <person name="Guerrero F.D."/>
            <person name="Moolhuijzen P."/>
            <person name="Goolsby J.A."/>
            <person name="Tidwell J."/>
            <person name="Bellgard S.E."/>
            <person name="Bellgard M.I."/>
        </authorList>
    </citation>
    <scope>NUCLEOTIDE SEQUENCE</scope>
    <source>
        <tissue evidence="1">Shoot tissue taken approximately 20 cm above the soil surface</tissue>
    </source>
</reference>